<dbReference type="Pfam" id="PF22558">
    <property type="entry name" value="REase-ARP"/>
    <property type="match status" value="1"/>
</dbReference>
<organism evidence="1 2">
    <name type="scientific">Candidatus Hakubella thermalkaliphila</name>
    <dbReference type="NCBI Taxonomy" id="2754717"/>
    <lineage>
        <taxon>Bacteria</taxon>
        <taxon>Bacillati</taxon>
        <taxon>Actinomycetota</taxon>
        <taxon>Actinomycetota incertae sedis</taxon>
        <taxon>Candidatus Hakubellales</taxon>
        <taxon>Candidatus Hakubellaceae</taxon>
        <taxon>Candidatus Hakubella</taxon>
    </lineage>
</organism>
<accession>A0A6V8NZ66</accession>
<evidence type="ECO:0000313" key="2">
    <source>
        <dbReference type="Proteomes" id="UP000543224"/>
    </source>
</evidence>
<comment type="caution">
    <text evidence="1">The sequence shown here is derived from an EMBL/GenBank/DDBJ whole genome shotgun (WGS) entry which is preliminary data.</text>
</comment>
<dbReference type="InterPro" id="IPR054333">
    <property type="entry name" value="REase-ARP-assoc"/>
</dbReference>
<name>A0A6V8NZ66_9ACTN</name>
<dbReference type="AlphaFoldDB" id="A0A6V8NZ66"/>
<proteinExistence type="predicted"/>
<dbReference type="Proteomes" id="UP000543224">
    <property type="component" value="Unassembled WGS sequence"/>
</dbReference>
<dbReference type="EMBL" id="BLRX01000008">
    <property type="protein sequence ID" value="GFP24704.1"/>
    <property type="molecule type" value="Genomic_DNA"/>
</dbReference>
<evidence type="ECO:0000313" key="1">
    <source>
        <dbReference type="EMBL" id="GFP24704.1"/>
    </source>
</evidence>
<sequence length="329" mass="37624">MGKFLESEKRRQTKFKANSPYFSEAARADGVYKGKPRPFCLPLDCAEENLFPEIRQTAPAYFDAQGIKWHDGRNGKPSNHLCDSQVCCVNFLFPFAQKPRALAEVLRPIFPSLREMLPVENGQYVAFEWIGQENYLGERISRNGKRTRGANFTSADAAVLFERSDGKRQMVLIEWKYTESYGSVPLKVAASGTDRTEIYKPLCLRNDCPLNKDLLPSFDSLFYEPFYQLMRQQFLAHEMEKAHELGADAVSVLHIAPARNTDFHRITSPELSNLGETVIDVWTRLVRIEDRFISVSTERLFAKQLPEIQAWSEYVGKRYAWVQAGSMGS</sequence>
<protein>
    <submittedName>
        <fullName evidence="1">Uncharacterized protein</fullName>
    </submittedName>
</protein>
<reference evidence="1 2" key="1">
    <citation type="journal article" date="2020" name="Front. Microbiol.">
        <title>Single-cell genomics of novel Actinobacteria with the Wood-Ljungdahl pathway discovered in a serpentinizing system.</title>
        <authorList>
            <person name="Merino N."/>
            <person name="Kawai M."/>
            <person name="Boyd E.S."/>
            <person name="Colman D.R."/>
            <person name="McGlynn S.E."/>
            <person name="Nealson K.H."/>
            <person name="Kurokawa K."/>
            <person name="Hongoh Y."/>
        </authorList>
    </citation>
    <scope>NUCLEOTIDE SEQUENCE [LARGE SCALE GENOMIC DNA]</scope>
    <source>
        <strain evidence="1 2">S25</strain>
    </source>
</reference>
<gene>
    <name evidence="1" type="ORF">HKBW3S25_00141</name>
</gene>